<dbReference type="AlphaFoldDB" id="A0A314UL23"/>
<sequence length="101" mass="11177">MEVMEMGFRRRKGHNFEKNKAELEAWRAEEGRARGNDERGHVLGKGLTGGALGIKKGSHGWVAFEFVNDGCTPTGLVVFTYPLWVEILRSGRVVWGFGGGI</sequence>
<protein>
    <submittedName>
        <fullName evidence="1">Uncharacterized protein</fullName>
    </submittedName>
</protein>
<keyword evidence="2" id="KW-1185">Reference proteome</keyword>
<reference evidence="1 2" key="1">
    <citation type="submission" date="2018-02" db="EMBL/GenBank/DDBJ databases">
        <title>Draft genome of wild Prunus yedoensis var. nudiflora.</title>
        <authorList>
            <person name="Baek S."/>
            <person name="Kim J.-H."/>
            <person name="Choi K."/>
            <person name="Kim G.-B."/>
            <person name="Cho A."/>
            <person name="Jang H."/>
            <person name="Shin C.-H."/>
            <person name="Yu H.-J."/>
            <person name="Mun J.-H."/>
        </authorList>
    </citation>
    <scope>NUCLEOTIDE SEQUENCE [LARGE SCALE GENOMIC DNA]</scope>
    <source>
        <strain evidence="2">cv. Jeju island</strain>
        <tissue evidence="1">Leaf</tissue>
    </source>
</reference>
<evidence type="ECO:0000313" key="1">
    <source>
        <dbReference type="EMBL" id="PQM37392.1"/>
    </source>
</evidence>
<dbReference type="Proteomes" id="UP000250321">
    <property type="component" value="Unassembled WGS sequence"/>
</dbReference>
<accession>A0A314UL23</accession>
<name>A0A314UL23_PRUYE</name>
<proteinExistence type="predicted"/>
<gene>
    <name evidence="1" type="ORF">Pyn_02715</name>
</gene>
<dbReference type="EMBL" id="PJQY01003450">
    <property type="protein sequence ID" value="PQM37392.1"/>
    <property type="molecule type" value="Genomic_DNA"/>
</dbReference>
<organism evidence="1 2">
    <name type="scientific">Prunus yedoensis var. nudiflora</name>
    <dbReference type="NCBI Taxonomy" id="2094558"/>
    <lineage>
        <taxon>Eukaryota</taxon>
        <taxon>Viridiplantae</taxon>
        <taxon>Streptophyta</taxon>
        <taxon>Embryophyta</taxon>
        <taxon>Tracheophyta</taxon>
        <taxon>Spermatophyta</taxon>
        <taxon>Magnoliopsida</taxon>
        <taxon>eudicotyledons</taxon>
        <taxon>Gunneridae</taxon>
        <taxon>Pentapetalae</taxon>
        <taxon>rosids</taxon>
        <taxon>fabids</taxon>
        <taxon>Rosales</taxon>
        <taxon>Rosaceae</taxon>
        <taxon>Amygdaloideae</taxon>
        <taxon>Amygdaleae</taxon>
        <taxon>Prunus</taxon>
    </lineage>
</organism>
<evidence type="ECO:0000313" key="2">
    <source>
        <dbReference type="Proteomes" id="UP000250321"/>
    </source>
</evidence>
<comment type="caution">
    <text evidence="1">The sequence shown here is derived from an EMBL/GenBank/DDBJ whole genome shotgun (WGS) entry which is preliminary data.</text>
</comment>